<dbReference type="PRINTS" id="PR00551">
    <property type="entry name" value="2SGLOBULIN"/>
</dbReference>
<feature type="domain" description="GH18" evidence="6">
    <location>
        <begin position="24"/>
        <end position="303"/>
    </location>
</feature>
<dbReference type="CDD" id="cd06544">
    <property type="entry name" value="GH18_narbonin"/>
    <property type="match status" value="2"/>
</dbReference>
<feature type="chain" id="PRO_5020240024" description="GH18 domain-containing protein" evidence="5">
    <location>
        <begin position="24"/>
        <end position="586"/>
    </location>
</feature>
<evidence type="ECO:0000256" key="3">
    <source>
        <dbReference type="RuleBase" id="RU000489"/>
    </source>
</evidence>
<evidence type="ECO:0000256" key="1">
    <source>
        <dbReference type="ARBA" id="ARBA00022801"/>
    </source>
</evidence>
<comment type="caution">
    <text evidence="7">The sequence shown here is derived from an EMBL/GenBank/DDBJ whole genome shotgun (WGS) entry which is preliminary data.</text>
</comment>
<name>A0A4S4EMI8_CAMSN</name>
<gene>
    <name evidence="7" type="ORF">TEA_011424</name>
</gene>
<dbReference type="AlphaFoldDB" id="A0A4S4EMI8"/>
<dbReference type="SUPFAM" id="SSF51445">
    <property type="entry name" value="(Trans)glycosidases"/>
    <property type="match status" value="2"/>
</dbReference>
<dbReference type="Pfam" id="PF00704">
    <property type="entry name" value="Glyco_hydro_18"/>
    <property type="match status" value="2"/>
</dbReference>
<dbReference type="InterPro" id="IPR001579">
    <property type="entry name" value="Glyco_hydro_18_chit_AS"/>
</dbReference>
<evidence type="ECO:0000313" key="8">
    <source>
        <dbReference type="Proteomes" id="UP000306102"/>
    </source>
</evidence>
<dbReference type="InterPro" id="IPR017853">
    <property type="entry name" value="GH"/>
</dbReference>
<feature type="domain" description="GH18" evidence="6">
    <location>
        <begin position="315"/>
        <end position="586"/>
    </location>
</feature>
<evidence type="ECO:0000256" key="5">
    <source>
        <dbReference type="SAM" id="SignalP"/>
    </source>
</evidence>
<dbReference type="Gene3D" id="3.20.20.80">
    <property type="entry name" value="Glycosidases"/>
    <property type="match status" value="2"/>
</dbReference>
<dbReference type="Proteomes" id="UP000306102">
    <property type="component" value="Unassembled WGS sequence"/>
</dbReference>
<dbReference type="GO" id="GO:0005975">
    <property type="term" value="P:carbohydrate metabolic process"/>
    <property type="evidence" value="ECO:0007669"/>
    <property type="project" value="InterPro"/>
</dbReference>
<organism evidence="7 8">
    <name type="scientific">Camellia sinensis var. sinensis</name>
    <name type="common">China tea</name>
    <dbReference type="NCBI Taxonomy" id="542762"/>
    <lineage>
        <taxon>Eukaryota</taxon>
        <taxon>Viridiplantae</taxon>
        <taxon>Streptophyta</taxon>
        <taxon>Embryophyta</taxon>
        <taxon>Tracheophyta</taxon>
        <taxon>Spermatophyta</taxon>
        <taxon>Magnoliopsida</taxon>
        <taxon>eudicotyledons</taxon>
        <taxon>Gunneridae</taxon>
        <taxon>Pentapetalae</taxon>
        <taxon>asterids</taxon>
        <taxon>Ericales</taxon>
        <taxon>Theaceae</taxon>
        <taxon>Camellia</taxon>
    </lineage>
</organism>
<dbReference type="PANTHER" id="PTHR46476:SF3">
    <property type="entry name" value="CHITINASE 2-LIKE"/>
    <property type="match status" value="1"/>
</dbReference>
<dbReference type="InterPro" id="IPR000677">
    <property type="entry name" value="Chitinase-like"/>
</dbReference>
<dbReference type="EMBL" id="SDRB02003508">
    <property type="protein sequence ID" value="THG17512.1"/>
    <property type="molecule type" value="Genomic_DNA"/>
</dbReference>
<comment type="similarity">
    <text evidence="4">Belongs to the glycosyl hydrolase 18 family.</text>
</comment>
<evidence type="ECO:0000256" key="4">
    <source>
        <dbReference type="RuleBase" id="RU004453"/>
    </source>
</evidence>
<accession>A0A4S4EMI8</accession>
<feature type="signal peptide" evidence="5">
    <location>
        <begin position="1"/>
        <end position="23"/>
    </location>
</feature>
<keyword evidence="8" id="KW-1185">Reference proteome</keyword>
<dbReference type="PANTHER" id="PTHR46476">
    <property type="entry name" value="CHITINASE 2-LIKE"/>
    <property type="match status" value="1"/>
</dbReference>
<dbReference type="STRING" id="542762.A0A4S4EMI8"/>
<evidence type="ECO:0000259" key="6">
    <source>
        <dbReference type="PROSITE" id="PS51910"/>
    </source>
</evidence>
<evidence type="ECO:0000256" key="2">
    <source>
        <dbReference type="ARBA" id="ARBA00023295"/>
    </source>
</evidence>
<keyword evidence="5" id="KW-0732">Signal</keyword>
<evidence type="ECO:0000313" key="7">
    <source>
        <dbReference type="EMBL" id="THG17512.1"/>
    </source>
</evidence>
<proteinExistence type="inferred from homology"/>
<dbReference type="PROSITE" id="PS51910">
    <property type="entry name" value="GH18_2"/>
    <property type="match status" value="2"/>
</dbReference>
<protein>
    <recommendedName>
        <fullName evidence="6">GH18 domain-containing protein</fullName>
    </recommendedName>
</protein>
<sequence length="586" mass="65607">MASSTLLVSLFIFQVLFVTPAYSKLFREYIGADDKNVSFSDVPINPNVDFHFILSFAIDYTNTSSPSPTNGEFIAYWDKQNLNPSRISSIKADHPNVKVAMSLAGDSVNDHFVYFSPASINSWVSNAISSITQIVREYNLDGIDIDYEHFNADPDTFAECIGHLLFYLKEEKIVSFTSIAPFEDDSVQQHYLALWSKYGHLIDYVNFQFYAYDKRTTVAQFLQYFETQSANYKGGKILVSFSTDKSGGLKPKDGFFDACSVLKSQDKLHGIFIWSADDSKKAEALCKSHQPWLHQTSSSLCSSFKSSLSPQQTQSSSLTYIGAGGKNVSFPDVPINPNVDFHFILSFAIDYTNASSPSPTNGNFSAYWDKENLNPSQISSIKADHPNVKVAMSVAGDSVNGQFVYFSPASTSSWVSNAISSITQIVTEYNLDGIDIDYEHYNADPDTFAECIGQLLSYLKENKIVSFTSIAPFEDDSVQPHYLALWKKYGYLIDYVNFQFYTYDNGTTVQQFIQYFETQSSNYEGGKILVSFGTDGSGGLKPEDGFFEACRMLRSQNKLHGIFIWSADDSQEAVLLTRDNKGSFEK</sequence>
<keyword evidence="2 3" id="KW-0326">Glycosidase</keyword>
<dbReference type="GO" id="GO:0004553">
    <property type="term" value="F:hydrolase activity, hydrolyzing O-glycosyl compounds"/>
    <property type="evidence" value="ECO:0007669"/>
    <property type="project" value="InterPro"/>
</dbReference>
<dbReference type="InterPro" id="IPR001223">
    <property type="entry name" value="Glyco_hydro18_cat"/>
</dbReference>
<keyword evidence="1 3" id="KW-0378">Hydrolase</keyword>
<reference evidence="7 8" key="1">
    <citation type="journal article" date="2018" name="Proc. Natl. Acad. Sci. U.S.A.">
        <title>Draft genome sequence of Camellia sinensis var. sinensis provides insights into the evolution of the tea genome and tea quality.</title>
        <authorList>
            <person name="Wei C."/>
            <person name="Yang H."/>
            <person name="Wang S."/>
            <person name="Zhao J."/>
            <person name="Liu C."/>
            <person name="Gao L."/>
            <person name="Xia E."/>
            <person name="Lu Y."/>
            <person name="Tai Y."/>
            <person name="She G."/>
            <person name="Sun J."/>
            <person name="Cao H."/>
            <person name="Tong W."/>
            <person name="Gao Q."/>
            <person name="Li Y."/>
            <person name="Deng W."/>
            <person name="Jiang X."/>
            <person name="Wang W."/>
            <person name="Chen Q."/>
            <person name="Zhang S."/>
            <person name="Li H."/>
            <person name="Wu J."/>
            <person name="Wang P."/>
            <person name="Li P."/>
            <person name="Shi C."/>
            <person name="Zheng F."/>
            <person name="Jian J."/>
            <person name="Huang B."/>
            <person name="Shan D."/>
            <person name="Shi M."/>
            <person name="Fang C."/>
            <person name="Yue Y."/>
            <person name="Li F."/>
            <person name="Li D."/>
            <person name="Wei S."/>
            <person name="Han B."/>
            <person name="Jiang C."/>
            <person name="Yin Y."/>
            <person name="Xia T."/>
            <person name="Zhang Z."/>
            <person name="Bennetzen J.L."/>
            <person name="Zhao S."/>
            <person name="Wan X."/>
        </authorList>
    </citation>
    <scope>NUCLEOTIDE SEQUENCE [LARGE SCALE GENOMIC DNA]</scope>
    <source>
        <strain evidence="8">cv. Shuchazao</strain>
        <tissue evidence="7">Leaf</tissue>
    </source>
</reference>
<dbReference type="PROSITE" id="PS01095">
    <property type="entry name" value="GH18_1"/>
    <property type="match status" value="2"/>
</dbReference>